<keyword evidence="3" id="KW-0328">Glycosyltransferase</keyword>
<dbReference type="PANTHER" id="PTHR48044">
    <property type="entry name" value="GLYCOSYLTRANSFERASE"/>
    <property type="match status" value="1"/>
</dbReference>
<dbReference type="PROSITE" id="PS00375">
    <property type="entry name" value="UDPGT"/>
    <property type="match status" value="1"/>
</dbReference>
<dbReference type="Pfam" id="PF26168">
    <property type="entry name" value="Glyco_transf_N"/>
    <property type="match status" value="1"/>
</dbReference>
<evidence type="ECO:0000313" key="7">
    <source>
        <dbReference type="Proteomes" id="UP000554482"/>
    </source>
</evidence>
<dbReference type="CDD" id="cd03784">
    <property type="entry name" value="GT1_Gtf-like"/>
    <property type="match status" value="1"/>
</dbReference>
<dbReference type="GO" id="GO:0008194">
    <property type="term" value="F:UDP-glycosyltransferase activity"/>
    <property type="evidence" value="ECO:0007669"/>
    <property type="project" value="InterPro"/>
</dbReference>
<dbReference type="Pfam" id="PF00201">
    <property type="entry name" value="UDPGT"/>
    <property type="match status" value="1"/>
</dbReference>
<keyword evidence="7" id="KW-1185">Reference proteome</keyword>
<feature type="domain" description="Glycosyltransferase N-terminal" evidence="5">
    <location>
        <begin position="10"/>
        <end position="246"/>
    </location>
</feature>
<accession>A0A7J6WAR0</accession>
<evidence type="ECO:0000256" key="4">
    <source>
        <dbReference type="RuleBase" id="RU362057"/>
    </source>
</evidence>
<dbReference type="Proteomes" id="UP000554482">
    <property type="component" value="Unassembled WGS sequence"/>
</dbReference>
<evidence type="ECO:0000256" key="3">
    <source>
        <dbReference type="RuleBase" id="RU003718"/>
    </source>
</evidence>
<dbReference type="EMBL" id="JABWDY010018605">
    <property type="protein sequence ID" value="KAF5194516.1"/>
    <property type="molecule type" value="Genomic_DNA"/>
</dbReference>
<dbReference type="EC" id="2.4.1.-" evidence="4"/>
<evidence type="ECO:0000259" key="5">
    <source>
        <dbReference type="Pfam" id="PF26168"/>
    </source>
</evidence>
<dbReference type="Gene3D" id="3.40.50.2000">
    <property type="entry name" value="Glycogen Phosphorylase B"/>
    <property type="match status" value="2"/>
</dbReference>
<keyword evidence="2 3" id="KW-0808">Transferase</keyword>
<dbReference type="SUPFAM" id="SSF53756">
    <property type="entry name" value="UDP-Glycosyltransferase/glycogen phosphorylase"/>
    <property type="match status" value="1"/>
</dbReference>
<dbReference type="FunFam" id="3.40.50.2000:FF:000060">
    <property type="entry name" value="Glycosyltransferase"/>
    <property type="match status" value="1"/>
</dbReference>
<comment type="similarity">
    <text evidence="1 3">Belongs to the UDP-glycosyltransferase family.</text>
</comment>
<evidence type="ECO:0000256" key="1">
    <source>
        <dbReference type="ARBA" id="ARBA00009995"/>
    </source>
</evidence>
<comment type="caution">
    <text evidence="6">The sequence shown here is derived from an EMBL/GenBank/DDBJ whole genome shotgun (WGS) entry which is preliminary data.</text>
</comment>
<evidence type="ECO:0000256" key="2">
    <source>
        <dbReference type="ARBA" id="ARBA00022679"/>
    </source>
</evidence>
<name>A0A7J6WAR0_THATH</name>
<organism evidence="6 7">
    <name type="scientific">Thalictrum thalictroides</name>
    <name type="common">Rue-anemone</name>
    <name type="synonym">Anemone thalictroides</name>
    <dbReference type="NCBI Taxonomy" id="46969"/>
    <lineage>
        <taxon>Eukaryota</taxon>
        <taxon>Viridiplantae</taxon>
        <taxon>Streptophyta</taxon>
        <taxon>Embryophyta</taxon>
        <taxon>Tracheophyta</taxon>
        <taxon>Spermatophyta</taxon>
        <taxon>Magnoliopsida</taxon>
        <taxon>Ranunculales</taxon>
        <taxon>Ranunculaceae</taxon>
        <taxon>Thalictroideae</taxon>
        <taxon>Thalictrum</taxon>
    </lineage>
</organism>
<dbReference type="InterPro" id="IPR002213">
    <property type="entry name" value="UDP_glucos_trans"/>
</dbReference>
<reference evidence="6 7" key="1">
    <citation type="submission" date="2020-06" db="EMBL/GenBank/DDBJ databases">
        <title>Transcriptomic and genomic resources for Thalictrum thalictroides and T. hernandezii: Facilitating candidate gene discovery in an emerging model plant lineage.</title>
        <authorList>
            <person name="Arias T."/>
            <person name="Riano-Pachon D.M."/>
            <person name="Di Stilio V.S."/>
        </authorList>
    </citation>
    <scope>NUCLEOTIDE SEQUENCE [LARGE SCALE GENOMIC DNA]</scope>
    <source>
        <strain evidence="7">cv. WT478/WT964</strain>
        <tissue evidence="6">Leaves</tissue>
    </source>
</reference>
<protein>
    <recommendedName>
        <fullName evidence="4">Glycosyltransferase</fullName>
        <ecNumber evidence="4">2.4.1.-</ecNumber>
    </recommendedName>
</protein>
<sequence length="410" mass="45986">MEPEQQPNNSVVVVMVPLTAQSHLNKLLQFAKIISSRGVPVYYMGSTMHNRQAKDRVHGWDPSTISNIHFHDCQLQLPQVITPHHDLYFSKMFPLHLLPILIQLREPLSSLLRSLSATARRVVVVHDSLMSFAAEEASLISNVEAYYCFHCVSVFALLYLQWEAFGKPIDQGLQGGDIIPRDLPRVSFEGCFPEDFSEYAAQNIQWSMLDVGNIYNSCYAIEGRFLDLMAQHQSDKMLWAIGPTNPVAFDSSAGVHHKCLEWLDKQPQSSVVYVSFGTTTSLSDAQIATDGLDICNDEVIKQRFIWVLRDATDGLDICNDEVIKAQLPNGFEERTKRVGMIVREWAPQLQILAHSSTGGFLSHCGWNSCMESLSMGVPIAAWPMHSDQPRNTMLVTEVLKVGLVVLKSLI</sequence>
<evidence type="ECO:0000313" key="6">
    <source>
        <dbReference type="EMBL" id="KAF5194516.1"/>
    </source>
</evidence>
<proteinExistence type="inferred from homology"/>
<dbReference type="InterPro" id="IPR035595">
    <property type="entry name" value="UDP_glycos_trans_CS"/>
</dbReference>
<dbReference type="AlphaFoldDB" id="A0A7J6WAR0"/>
<gene>
    <name evidence="6" type="ORF">FRX31_015895</name>
</gene>
<dbReference type="OrthoDB" id="5835829at2759"/>
<dbReference type="GO" id="GO:1901137">
    <property type="term" value="P:carbohydrate derivative biosynthetic process"/>
    <property type="evidence" value="ECO:0007669"/>
    <property type="project" value="UniProtKB-ARBA"/>
</dbReference>
<dbReference type="InterPro" id="IPR058980">
    <property type="entry name" value="Glyco_transf_N"/>
</dbReference>
<dbReference type="PANTHER" id="PTHR48044:SF22">
    <property type="entry name" value="GLYCOSYLTRANSFERASE"/>
    <property type="match status" value="1"/>
</dbReference>